<evidence type="ECO:0000256" key="5">
    <source>
        <dbReference type="ARBA" id="ARBA00022692"/>
    </source>
</evidence>
<keyword evidence="4" id="KW-0406">Ion transport</keyword>
<dbReference type="Gene3D" id="2.40.170.20">
    <property type="entry name" value="TonB-dependent receptor, beta-barrel domain"/>
    <property type="match status" value="1"/>
</dbReference>
<keyword evidence="7 11" id="KW-0798">TonB box</keyword>
<dbReference type="Proteomes" id="UP000197024">
    <property type="component" value="Chromosome"/>
</dbReference>
<dbReference type="Gene3D" id="2.170.130.10">
    <property type="entry name" value="TonB-dependent receptor, plug domain"/>
    <property type="match status" value="1"/>
</dbReference>
<keyword evidence="4" id="KW-0410">Iron transport</keyword>
<dbReference type="PROSITE" id="PS52016">
    <property type="entry name" value="TONB_DEPENDENT_REC_3"/>
    <property type="match status" value="1"/>
</dbReference>
<dbReference type="GO" id="GO:0006826">
    <property type="term" value="P:iron ion transport"/>
    <property type="evidence" value="ECO:0007669"/>
    <property type="project" value="UniProtKB-KW"/>
</dbReference>
<dbReference type="RefSeq" id="WP_088409715.1">
    <property type="nucleotide sequence ID" value="NZ_CP021995.1"/>
</dbReference>
<keyword evidence="3 10" id="KW-1134">Transmembrane beta strand</keyword>
<keyword evidence="9 10" id="KW-0998">Cell outer membrane</keyword>
<evidence type="ECO:0000313" key="14">
    <source>
        <dbReference type="EMBL" id="ASD25467.1"/>
    </source>
</evidence>
<dbReference type="InterPro" id="IPR000531">
    <property type="entry name" value="Beta-barrel_TonB"/>
</dbReference>
<dbReference type="EMBL" id="CP021995">
    <property type="protein sequence ID" value="ASD25467.1"/>
    <property type="molecule type" value="Genomic_DNA"/>
</dbReference>
<dbReference type="InterPro" id="IPR037066">
    <property type="entry name" value="Plug_dom_sf"/>
</dbReference>
<dbReference type="SUPFAM" id="SSF56935">
    <property type="entry name" value="Porins"/>
    <property type="match status" value="1"/>
</dbReference>
<sequence>MRMGLCSTAAAALMTAAAPVWAQTAAAVRDFDIPGGALGPGLAAFARQSGDQILYPAELVAGRTGQPVRGRLTSPAALERLLEGSGLAFRQSRPGVFVLHDPARRAGLDDEATVLDEIIVTGTLLRGAADGPSPVVVVSRDGMDRRGHGTVADALSDLSQNFGGSGNEAAISAGADRGGGNSTYASGVNLRGLGSDATLVLINGRRLAGSGNKGDFADISTIPASAVSRIDVLLDGASALYGADAVGGVVNIILRTDYDGAETRLRVGGTADGAMQDRQIGQMFGRRWTGGSLLAVYEFNQRDALAAARRRLAGDADLRWRGGSDRRVFFSNPGNILRRDPVLGEIPDYAIPPGQDGTTLSPGDFLPGQVNLWNNRAGVNILPRQTRHAGFLAWNQEIGDRLTLNADARYGRRTWDTVAPGESTVFTVTTANPHFVSPVGAGSHAIAYNFRDDLGNPASDGLAESFGATLGATMTLPGRWRLDGYLAHAAEHGEGRTTGLLNSTLLREALGAVADNPATSFSTARDGYFNPFADGSNSPSAVLDFIGSGWARSEFDTRVTTVHLQADGPLWTLPAGPLRLAAGAGFRQEDFRRKADSFTSGAIPAIGAPGKGARKVTSLFSEARIPLFGADFTRPGLERLELSLAARFEDYEDIGQTLSPKLGLLWEPRSDVLVRVNYGESFRAPALREINDAPRAGPSILPRGAAQVLSMILYGGNPDLEPEEARTWTLGADWRPAFAPGLRLSANGFRIAFDNRIGQPASENILTALSDPALAAFIRFIDPVNNAADRADMQAILDLPTTSLRDMFPATAYGAIVDARYVNTARVITQGVDFTAAFPFALGPWAMDAGVNLTWLDRFDARATPTSPVVSQLDRPNYPVSLRGRAHLDWEREHWSGAVGLSHVADYRDLAGRPIGSWTTFDLSLRYRPTAGPLAGTALTLNIDNLFDRDPPFYDSPAGVGYDAANADVRGRYLSLQLVRSW</sequence>
<accession>A0A1Z3LTX3</accession>
<keyword evidence="12" id="KW-0732">Signal</keyword>
<dbReference type="InterPro" id="IPR039426">
    <property type="entry name" value="TonB-dep_rcpt-like"/>
</dbReference>
<evidence type="ECO:0000256" key="2">
    <source>
        <dbReference type="ARBA" id="ARBA00022448"/>
    </source>
</evidence>
<evidence type="ECO:0000256" key="3">
    <source>
        <dbReference type="ARBA" id="ARBA00022452"/>
    </source>
</evidence>
<dbReference type="PANTHER" id="PTHR47234:SF1">
    <property type="entry name" value="TONB-DEPENDENT RECEPTOR"/>
    <property type="match status" value="1"/>
</dbReference>
<evidence type="ECO:0000256" key="7">
    <source>
        <dbReference type="ARBA" id="ARBA00023077"/>
    </source>
</evidence>
<dbReference type="CDD" id="cd01347">
    <property type="entry name" value="ligand_gated_channel"/>
    <property type="match status" value="1"/>
</dbReference>
<keyword evidence="14" id="KW-0675">Receptor</keyword>
<evidence type="ECO:0000256" key="10">
    <source>
        <dbReference type="PROSITE-ProRule" id="PRU01360"/>
    </source>
</evidence>
<keyword evidence="8 10" id="KW-0472">Membrane</keyword>
<proteinExistence type="inferred from homology"/>
<evidence type="ECO:0000256" key="12">
    <source>
        <dbReference type="SAM" id="SignalP"/>
    </source>
</evidence>
<gene>
    <name evidence="14" type="ORF">CD943_00255</name>
</gene>
<keyword evidence="2 10" id="KW-0813">Transport</keyword>
<feature type="domain" description="Secretin/TonB short N-terminal" evidence="13">
    <location>
        <begin position="51"/>
        <end position="102"/>
    </location>
</feature>
<evidence type="ECO:0000313" key="15">
    <source>
        <dbReference type="Proteomes" id="UP000197024"/>
    </source>
</evidence>
<dbReference type="Gene3D" id="3.55.50.30">
    <property type="match status" value="1"/>
</dbReference>
<dbReference type="InterPro" id="IPR012910">
    <property type="entry name" value="Plug_dom"/>
</dbReference>
<dbReference type="Pfam" id="PF00593">
    <property type="entry name" value="TonB_dep_Rec_b-barrel"/>
    <property type="match status" value="1"/>
</dbReference>
<evidence type="ECO:0000256" key="8">
    <source>
        <dbReference type="ARBA" id="ARBA00023136"/>
    </source>
</evidence>
<evidence type="ECO:0000256" key="6">
    <source>
        <dbReference type="ARBA" id="ARBA00023004"/>
    </source>
</evidence>
<name>A0A1Z3LTX3_BREDI</name>
<dbReference type="InterPro" id="IPR036942">
    <property type="entry name" value="Beta-barrel_TonB_sf"/>
</dbReference>
<reference evidence="14 15" key="1">
    <citation type="submission" date="2017-06" db="EMBL/GenBank/DDBJ databases">
        <title>Biodegradation of gentamicin by bacterial consortia AMQD4 in synthetic medium and raw gentamicin sewage.</title>
        <authorList>
            <person name="Chang H."/>
            <person name="Feng Y."/>
            <person name="Li Z."/>
            <person name="Xue J."/>
            <person name="Cheng D."/>
        </authorList>
    </citation>
    <scope>NUCLEOTIDE SEQUENCE [LARGE SCALE GENOMIC DNA]</scope>
    <source>
        <strain evidence="14 15">BZC3</strain>
    </source>
</reference>
<evidence type="ECO:0000256" key="11">
    <source>
        <dbReference type="RuleBase" id="RU003357"/>
    </source>
</evidence>
<organism evidence="14 15">
    <name type="scientific">Brevundimonas diminuta</name>
    <name type="common">Pseudomonas diminuta</name>
    <dbReference type="NCBI Taxonomy" id="293"/>
    <lineage>
        <taxon>Bacteria</taxon>
        <taxon>Pseudomonadati</taxon>
        <taxon>Pseudomonadota</taxon>
        <taxon>Alphaproteobacteria</taxon>
        <taxon>Caulobacterales</taxon>
        <taxon>Caulobacteraceae</taxon>
        <taxon>Brevundimonas</taxon>
    </lineage>
</organism>
<comment type="similarity">
    <text evidence="10 11">Belongs to the TonB-dependent receptor family.</text>
</comment>
<dbReference type="InterPro" id="IPR011662">
    <property type="entry name" value="Secretin/TonB_short_N"/>
</dbReference>
<feature type="signal peptide" evidence="12">
    <location>
        <begin position="1"/>
        <end position="22"/>
    </location>
</feature>
<dbReference type="Pfam" id="PF07715">
    <property type="entry name" value="Plug"/>
    <property type="match status" value="1"/>
</dbReference>
<feature type="chain" id="PRO_5013232654" evidence="12">
    <location>
        <begin position="23"/>
        <end position="982"/>
    </location>
</feature>
<comment type="subcellular location">
    <subcellularLocation>
        <location evidence="1 10">Cell outer membrane</location>
        <topology evidence="1 10">Multi-pass membrane protein</topology>
    </subcellularLocation>
</comment>
<evidence type="ECO:0000259" key="13">
    <source>
        <dbReference type="SMART" id="SM00965"/>
    </source>
</evidence>
<evidence type="ECO:0000256" key="9">
    <source>
        <dbReference type="ARBA" id="ARBA00023237"/>
    </source>
</evidence>
<dbReference type="AlphaFoldDB" id="A0A1Z3LTX3"/>
<evidence type="ECO:0000256" key="4">
    <source>
        <dbReference type="ARBA" id="ARBA00022496"/>
    </source>
</evidence>
<dbReference type="SMART" id="SM00965">
    <property type="entry name" value="STN"/>
    <property type="match status" value="1"/>
</dbReference>
<protein>
    <submittedName>
        <fullName evidence="14">TonB-dependent receptor</fullName>
    </submittedName>
</protein>
<evidence type="ECO:0000256" key="1">
    <source>
        <dbReference type="ARBA" id="ARBA00004571"/>
    </source>
</evidence>
<reference evidence="14 15" key="2">
    <citation type="submission" date="2017-06" db="EMBL/GenBank/DDBJ databases">
        <authorList>
            <person name="Kim H.J."/>
            <person name="Triplett B.A."/>
        </authorList>
    </citation>
    <scope>NUCLEOTIDE SEQUENCE [LARGE SCALE GENOMIC DNA]</scope>
    <source>
        <strain evidence="14 15">BZC3</strain>
    </source>
</reference>
<dbReference type="GO" id="GO:0009279">
    <property type="term" value="C:cell outer membrane"/>
    <property type="evidence" value="ECO:0007669"/>
    <property type="project" value="UniProtKB-SubCell"/>
</dbReference>
<keyword evidence="5 10" id="KW-0812">Transmembrane</keyword>
<keyword evidence="6" id="KW-0408">Iron</keyword>
<dbReference type="PANTHER" id="PTHR47234">
    <property type="match status" value="1"/>
</dbReference>